<evidence type="ECO:0000256" key="7">
    <source>
        <dbReference type="ARBA" id="ARBA00047899"/>
    </source>
</evidence>
<protein>
    <submittedName>
        <fullName evidence="11">13672_t:CDS:1</fullName>
    </submittedName>
</protein>
<evidence type="ECO:0000256" key="4">
    <source>
        <dbReference type="ARBA" id="ARBA00022741"/>
    </source>
</evidence>
<dbReference type="Gene3D" id="1.10.510.10">
    <property type="entry name" value="Transferase(Phosphotransferase) domain 1"/>
    <property type="match status" value="1"/>
</dbReference>
<dbReference type="PANTHER" id="PTHR48012:SF10">
    <property type="entry name" value="FI20177P1"/>
    <property type="match status" value="1"/>
</dbReference>
<dbReference type="InterPro" id="IPR050629">
    <property type="entry name" value="STE20/SPS1-PAK"/>
</dbReference>
<evidence type="ECO:0000256" key="1">
    <source>
        <dbReference type="ARBA" id="ARBA00008874"/>
    </source>
</evidence>
<comment type="catalytic activity">
    <reaction evidence="8">
        <text>L-seryl-[protein] + ATP = O-phospho-L-seryl-[protein] + ADP + H(+)</text>
        <dbReference type="Rhea" id="RHEA:17989"/>
        <dbReference type="Rhea" id="RHEA-COMP:9863"/>
        <dbReference type="Rhea" id="RHEA-COMP:11604"/>
        <dbReference type="ChEBI" id="CHEBI:15378"/>
        <dbReference type="ChEBI" id="CHEBI:29999"/>
        <dbReference type="ChEBI" id="CHEBI:30616"/>
        <dbReference type="ChEBI" id="CHEBI:83421"/>
        <dbReference type="ChEBI" id="CHEBI:456216"/>
        <dbReference type="EC" id="2.7.11.1"/>
    </reaction>
</comment>
<dbReference type="EMBL" id="CAJVPZ010012982">
    <property type="protein sequence ID" value="CAG8644916.1"/>
    <property type="molecule type" value="Genomic_DNA"/>
</dbReference>
<dbReference type="PANTHER" id="PTHR48012">
    <property type="entry name" value="STERILE20-LIKE KINASE, ISOFORM B-RELATED"/>
    <property type="match status" value="1"/>
</dbReference>
<keyword evidence="4" id="KW-0547">Nucleotide-binding</keyword>
<evidence type="ECO:0000256" key="2">
    <source>
        <dbReference type="ARBA" id="ARBA00022527"/>
    </source>
</evidence>
<organism evidence="11 12">
    <name type="scientific">Racocetra fulgida</name>
    <dbReference type="NCBI Taxonomy" id="60492"/>
    <lineage>
        <taxon>Eukaryota</taxon>
        <taxon>Fungi</taxon>
        <taxon>Fungi incertae sedis</taxon>
        <taxon>Mucoromycota</taxon>
        <taxon>Glomeromycotina</taxon>
        <taxon>Glomeromycetes</taxon>
        <taxon>Diversisporales</taxon>
        <taxon>Gigasporaceae</taxon>
        <taxon>Racocetra</taxon>
    </lineage>
</organism>
<evidence type="ECO:0000313" key="12">
    <source>
        <dbReference type="Proteomes" id="UP000789396"/>
    </source>
</evidence>
<name>A0A9N9GZ54_9GLOM</name>
<dbReference type="Gene3D" id="1.10.12.70">
    <property type="match status" value="1"/>
</dbReference>
<gene>
    <name evidence="11" type="ORF">RFULGI_LOCUS8218</name>
</gene>
<evidence type="ECO:0000256" key="5">
    <source>
        <dbReference type="ARBA" id="ARBA00022777"/>
    </source>
</evidence>
<keyword evidence="2" id="KW-0723">Serine/threonine-protein kinase</keyword>
<dbReference type="GO" id="GO:0005524">
    <property type="term" value="F:ATP binding"/>
    <property type="evidence" value="ECO:0007669"/>
    <property type="project" value="UniProtKB-KW"/>
</dbReference>
<comment type="caution">
    <text evidence="11">The sequence shown here is derived from an EMBL/GenBank/DDBJ whole genome shotgun (WGS) entry which is preliminary data.</text>
</comment>
<dbReference type="SUPFAM" id="SSF56112">
    <property type="entry name" value="Protein kinase-like (PK-like)"/>
    <property type="match status" value="1"/>
</dbReference>
<dbReference type="PROSITE" id="PS50011">
    <property type="entry name" value="PROTEIN_KINASE_DOM"/>
    <property type="match status" value="1"/>
</dbReference>
<keyword evidence="3" id="KW-0808">Transferase</keyword>
<dbReference type="InterPro" id="IPR011009">
    <property type="entry name" value="Kinase-like_dom_sf"/>
</dbReference>
<dbReference type="OrthoDB" id="248923at2759"/>
<comment type="similarity">
    <text evidence="1">Belongs to the protein kinase superfamily. STE Ser/Thr protein kinase family. STE20 subfamily.</text>
</comment>
<keyword evidence="12" id="KW-1185">Reference proteome</keyword>
<evidence type="ECO:0000256" key="9">
    <source>
        <dbReference type="SAM" id="MobiDB-lite"/>
    </source>
</evidence>
<dbReference type="GO" id="GO:0005737">
    <property type="term" value="C:cytoplasm"/>
    <property type="evidence" value="ECO:0007669"/>
    <property type="project" value="TreeGrafter"/>
</dbReference>
<accession>A0A9N9GZ54</accession>
<feature type="region of interest" description="Disordered" evidence="9">
    <location>
        <begin position="79"/>
        <end position="112"/>
    </location>
</feature>
<sequence>MAPEVIKQSGYDFKADIWSLGITAIELAKGEPPYADLHPMKVLFLIPKDPPPSLEDSLYSKPFKEFVALCLDKDPNNDVADTDWEFPNSGSPTSSDDETYSGDNSTIGPAKGKQTMVSKVKNSGYDTIKYANAASVEYYDDAEQNHVEISPVSGPAVFDEVIVPSIENLRQNAPSKKAQLTLDILKKAFEDAEREDPGISEKIMNAVFQKYDEMTP</sequence>
<evidence type="ECO:0000259" key="10">
    <source>
        <dbReference type="PROSITE" id="PS50011"/>
    </source>
</evidence>
<evidence type="ECO:0000256" key="3">
    <source>
        <dbReference type="ARBA" id="ARBA00022679"/>
    </source>
</evidence>
<keyword evidence="6" id="KW-0067">ATP-binding</keyword>
<dbReference type="InterPro" id="IPR046409">
    <property type="entry name" value="PDC10_dimerisation_sf"/>
</dbReference>
<reference evidence="11" key="1">
    <citation type="submission" date="2021-06" db="EMBL/GenBank/DDBJ databases">
        <authorList>
            <person name="Kallberg Y."/>
            <person name="Tangrot J."/>
            <person name="Rosling A."/>
        </authorList>
    </citation>
    <scope>NUCLEOTIDE SEQUENCE</scope>
    <source>
        <strain evidence="11">IN212</strain>
    </source>
</reference>
<dbReference type="Pfam" id="PF00069">
    <property type="entry name" value="Pkinase"/>
    <property type="match status" value="1"/>
</dbReference>
<dbReference type="GO" id="GO:0004674">
    <property type="term" value="F:protein serine/threonine kinase activity"/>
    <property type="evidence" value="ECO:0007669"/>
    <property type="project" value="UniProtKB-KW"/>
</dbReference>
<keyword evidence="5" id="KW-0418">Kinase</keyword>
<dbReference type="Proteomes" id="UP000789396">
    <property type="component" value="Unassembled WGS sequence"/>
</dbReference>
<proteinExistence type="inferred from homology"/>
<feature type="domain" description="Protein kinase" evidence="10">
    <location>
        <begin position="1"/>
        <end position="94"/>
    </location>
</feature>
<dbReference type="AlphaFoldDB" id="A0A9N9GZ54"/>
<dbReference type="InterPro" id="IPR000719">
    <property type="entry name" value="Prot_kinase_dom"/>
</dbReference>
<evidence type="ECO:0000256" key="6">
    <source>
        <dbReference type="ARBA" id="ARBA00022840"/>
    </source>
</evidence>
<comment type="catalytic activity">
    <reaction evidence="7">
        <text>L-threonyl-[protein] + ATP = O-phospho-L-threonyl-[protein] + ADP + H(+)</text>
        <dbReference type="Rhea" id="RHEA:46608"/>
        <dbReference type="Rhea" id="RHEA-COMP:11060"/>
        <dbReference type="Rhea" id="RHEA-COMP:11605"/>
        <dbReference type="ChEBI" id="CHEBI:15378"/>
        <dbReference type="ChEBI" id="CHEBI:30013"/>
        <dbReference type="ChEBI" id="CHEBI:30616"/>
        <dbReference type="ChEBI" id="CHEBI:61977"/>
        <dbReference type="ChEBI" id="CHEBI:456216"/>
        <dbReference type="EC" id="2.7.11.1"/>
    </reaction>
</comment>
<evidence type="ECO:0000256" key="8">
    <source>
        <dbReference type="ARBA" id="ARBA00048679"/>
    </source>
</evidence>
<evidence type="ECO:0000313" key="11">
    <source>
        <dbReference type="EMBL" id="CAG8644916.1"/>
    </source>
</evidence>